<feature type="transmembrane region" description="Helical" evidence="1">
    <location>
        <begin position="399"/>
        <end position="424"/>
    </location>
</feature>
<evidence type="ECO:0008006" key="3">
    <source>
        <dbReference type="Google" id="ProtNLM"/>
    </source>
</evidence>
<feature type="transmembrane region" description="Helical" evidence="1">
    <location>
        <begin position="296"/>
        <end position="320"/>
    </location>
</feature>
<feature type="transmembrane region" description="Helical" evidence="1">
    <location>
        <begin position="225"/>
        <end position="245"/>
    </location>
</feature>
<organism evidence="2">
    <name type="scientific">Paenibacillus ihbetae</name>
    <dbReference type="NCBI Taxonomy" id="1870820"/>
    <lineage>
        <taxon>Bacteria</taxon>
        <taxon>Bacillati</taxon>
        <taxon>Bacillota</taxon>
        <taxon>Bacilli</taxon>
        <taxon>Bacillales</taxon>
        <taxon>Paenibacillaceae</taxon>
        <taxon>Paenibacillus</taxon>
    </lineage>
</organism>
<sequence length="506" mass="56991">MTIKKAGPRWWYCILHLINQKRLLFLSICGAAVIGFVTPDNLKILLLILGLIGYVILVLAATRESNIKRCIPPFLLCILFQDTIVNLLGSKGVFLSYLDELFVLICVPALMINFLRGKKIAGGYIFLSMVGMVLFGMVSSILHSNPFNITFQGMQLMIKGLLYVFVFANISFTRADLLHYVKWVKVAAIGVLIFSVVDLVMPSTFRGLLGITASVDYRVGVPSLQSLFIHPGIYGWFMTLVGIYLAVNYKIKTDPRYFYWACVFFFFALLSFRFKTIVSIIVIALIFYLLSGMKKMLTFIIPASVVVAIVYLFAGNYIMELTDLTFSRYIEVDVMKSARKAMYYFGFVIANENFPFGVGFGRYGGYIAKEYYSPVYYEYGMNTIYGLTPDNPMWAMDTYWPYILGELGYFGAGVLLALFIYLIVKLIANYKSIVDPVARHFVLFAGLVLIHALIESSGEPVFNSSPQNVFIFTASGIALSIVSARKKTMDLHTLKNQSMRGHLFGN</sequence>
<evidence type="ECO:0000313" key="2">
    <source>
        <dbReference type="EMBL" id="ANY73372.1"/>
    </source>
</evidence>
<dbReference type="EMBL" id="CP016809">
    <property type="protein sequence ID" value="ANY73372.1"/>
    <property type="molecule type" value="Genomic_DNA"/>
</dbReference>
<feature type="transmembrane region" description="Helical" evidence="1">
    <location>
        <begin position="184"/>
        <end position="205"/>
    </location>
</feature>
<feature type="transmembrane region" description="Helical" evidence="1">
    <location>
        <begin position="436"/>
        <end position="454"/>
    </location>
</feature>
<evidence type="ECO:0000256" key="1">
    <source>
        <dbReference type="SAM" id="Phobius"/>
    </source>
</evidence>
<feature type="transmembrane region" description="Helical" evidence="1">
    <location>
        <begin position="122"/>
        <end position="142"/>
    </location>
</feature>
<feature type="transmembrane region" description="Helical" evidence="1">
    <location>
        <begin position="466"/>
        <end position="484"/>
    </location>
</feature>
<protein>
    <recommendedName>
        <fullName evidence="3">O-antigen polymerase</fullName>
    </recommendedName>
</protein>
<reference evidence="2" key="1">
    <citation type="submission" date="2016-08" db="EMBL/GenBank/DDBJ databases">
        <title>Complete Genome Seqeunce of Paenibacillus sp. nov. IHBB 9852 from high altitute lake of Indian trans-Himalayas.</title>
        <authorList>
            <person name="Kiran S."/>
            <person name="Swarnkar M.K."/>
            <person name="Rana A."/>
            <person name="Tewari R."/>
            <person name="Gulati A."/>
        </authorList>
    </citation>
    <scope>NUCLEOTIDE SEQUENCE [LARGE SCALE GENOMIC DNA]</scope>
    <source>
        <strain evidence="2">IHBB 9852</strain>
    </source>
</reference>
<proteinExistence type="predicted"/>
<dbReference type="GeneID" id="48309103"/>
<gene>
    <name evidence="2" type="ORF">BBD41_12695</name>
</gene>
<accession>A0A1B2E0C4</accession>
<feature type="transmembrane region" description="Helical" evidence="1">
    <location>
        <begin position="44"/>
        <end position="61"/>
    </location>
</feature>
<dbReference type="AlphaFoldDB" id="A0A1B2E0C4"/>
<feature type="transmembrane region" description="Helical" evidence="1">
    <location>
        <begin position="21"/>
        <end position="38"/>
    </location>
</feature>
<feature type="transmembrane region" description="Helical" evidence="1">
    <location>
        <begin position="154"/>
        <end position="172"/>
    </location>
</feature>
<keyword evidence="1" id="KW-1133">Transmembrane helix</keyword>
<name>A0A1B2E0C4_9BACL</name>
<keyword evidence="1" id="KW-0472">Membrane</keyword>
<feature type="transmembrane region" description="Helical" evidence="1">
    <location>
        <begin position="257"/>
        <end position="290"/>
    </location>
</feature>
<keyword evidence="1" id="KW-0812">Transmembrane</keyword>
<dbReference type="KEGG" id="pib:BBD41_12695"/>
<dbReference type="RefSeq" id="WP_099477817.1">
    <property type="nucleotide sequence ID" value="NZ_CP016809.1"/>
</dbReference>
<feature type="transmembrane region" description="Helical" evidence="1">
    <location>
        <begin position="341"/>
        <end position="363"/>
    </location>
</feature>